<keyword evidence="7" id="KW-1185">Reference proteome</keyword>
<proteinExistence type="inferred from homology"/>
<dbReference type="EMBL" id="BJVC01000001">
    <property type="protein sequence ID" value="GEL01622.1"/>
    <property type="molecule type" value="Genomic_DNA"/>
</dbReference>
<feature type="region of interest" description="Disordered" evidence="4">
    <location>
        <begin position="251"/>
        <end position="337"/>
    </location>
</feature>
<comment type="caution">
    <text evidence="6">The sequence shown here is derived from an EMBL/GenBank/DDBJ whole genome shotgun (WGS) entry which is preliminary data.</text>
</comment>
<accession>A0A511BNI3</accession>
<dbReference type="Pfam" id="PF13458">
    <property type="entry name" value="Peripla_BP_6"/>
    <property type="match status" value="1"/>
</dbReference>
<dbReference type="RefSeq" id="WP_186807659.1">
    <property type="nucleotide sequence ID" value="NZ_BJVC01000001.1"/>
</dbReference>
<keyword evidence="3" id="KW-0813">Transport</keyword>
<feature type="domain" description="Leucine-binding protein" evidence="5">
    <location>
        <begin position="65"/>
        <end position="235"/>
    </location>
</feature>
<reference evidence="6 7" key="1">
    <citation type="submission" date="2019-07" db="EMBL/GenBank/DDBJ databases">
        <title>Whole genome shotgun sequence of Swaminathania salitolerans NBRC 104436.</title>
        <authorList>
            <person name="Hosoyama A."/>
            <person name="Uohara A."/>
            <person name="Ohji S."/>
            <person name="Ichikawa N."/>
        </authorList>
    </citation>
    <scope>NUCLEOTIDE SEQUENCE [LARGE SCALE GENOMIC DNA]</scope>
    <source>
        <strain evidence="6 7">NBRC 104436</strain>
    </source>
</reference>
<keyword evidence="3" id="KW-0029">Amino-acid transport</keyword>
<dbReference type="PANTHER" id="PTHR30483">
    <property type="entry name" value="LEUCINE-SPECIFIC-BINDING PROTEIN"/>
    <property type="match status" value="1"/>
</dbReference>
<evidence type="ECO:0000256" key="1">
    <source>
        <dbReference type="ARBA" id="ARBA00010062"/>
    </source>
</evidence>
<dbReference type="InterPro" id="IPR028081">
    <property type="entry name" value="Leu-bd"/>
</dbReference>
<keyword evidence="2" id="KW-0732">Signal</keyword>
<dbReference type="GO" id="GO:0006865">
    <property type="term" value="P:amino acid transport"/>
    <property type="evidence" value="ECO:0007669"/>
    <property type="project" value="UniProtKB-KW"/>
</dbReference>
<feature type="compositionally biased region" description="Low complexity" evidence="4">
    <location>
        <begin position="288"/>
        <end position="330"/>
    </location>
</feature>
<sequence length="494" mass="50299">MIGRTFGPRQNVVSSTSRRSASACKVSALAGVALLGLNACSGPTTAPPPGGSVSPAAQDRNAEKRIGMLLPLTGRFAKLGQQMANAAHIAVPDGHGVVLDIRDTDAPGQTAEGVARSALDSGDRVILGPLTAAQTGAVATVTQPAAIPEFAYTSDQAQARPGLWVMGVTVEQQVQRLVEAAVAEGRTSFAAFLPESPLGHALADALTRTCASRGLATPRIAFHERDPAAIAAALKTFADLDARETLARQKKAEQAGSVGAANDPASGGAARGAATGQPDAVNPLGLDAEPASPSAASPSAPSSSATSSTVPSAGASSASASSSAAAPEGASRQDPVFPPPSFDVLLLGDTGLQLAAVIDGMKQAHIDPRQTRILGPGLWAAFVAKLGALQGGWFAAPDPSSRRDFAQRYRSRYGYTPSVLANVAYDTATMAAVLSQTPDGFSRQSLLRPDGFAGADGTFVLRQDGTVARGLAVFEILPHGGMKMSSSAPRRLTQ</sequence>
<evidence type="ECO:0000256" key="3">
    <source>
        <dbReference type="ARBA" id="ARBA00022970"/>
    </source>
</evidence>
<organism evidence="6 7">
    <name type="scientific">Swaminathania salitolerans</name>
    <dbReference type="NCBI Taxonomy" id="182838"/>
    <lineage>
        <taxon>Bacteria</taxon>
        <taxon>Pseudomonadati</taxon>
        <taxon>Pseudomonadota</taxon>
        <taxon>Alphaproteobacteria</taxon>
        <taxon>Acetobacterales</taxon>
        <taxon>Acetobacteraceae</taxon>
        <taxon>Swaminathania</taxon>
    </lineage>
</organism>
<dbReference type="SUPFAM" id="SSF53822">
    <property type="entry name" value="Periplasmic binding protein-like I"/>
    <property type="match status" value="1"/>
</dbReference>
<dbReference type="PANTHER" id="PTHR30483:SF6">
    <property type="entry name" value="PERIPLASMIC BINDING PROTEIN OF ABC TRANSPORTER FOR NATURAL AMINO ACIDS"/>
    <property type="match status" value="1"/>
</dbReference>
<name>A0A511BNI3_9PROT</name>
<comment type="similarity">
    <text evidence="1">Belongs to the leucine-binding protein family.</text>
</comment>
<dbReference type="Gene3D" id="3.40.50.2300">
    <property type="match status" value="2"/>
</dbReference>
<evidence type="ECO:0000256" key="4">
    <source>
        <dbReference type="SAM" id="MobiDB-lite"/>
    </source>
</evidence>
<dbReference type="Proteomes" id="UP000321405">
    <property type="component" value="Unassembled WGS sequence"/>
</dbReference>
<dbReference type="InterPro" id="IPR051010">
    <property type="entry name" value="BCAA_transport"/>
</dbReference>
<protein>
    <recommendedName>
        <fullName evidence="5">Leucine-binding protein domain-containing protein</fullName>
    </recommendedName>
</protein>
<feature type="compositionally biased region" description="Low complexity" evidence="4">
    <location>
        <begin position="265"/>
        <end position="276"/>
    </location>
</feature>
<evidence type="ECO:0000256" key="2">
    <source>
        <dbReference type="ARBA" id="ARBA00022729"/>
    </source>
</evidence>
<gene>
    <name evidence="6" type="ORF">SSA02_07850</name>
</gene>
<evidence type="ECO:0000313" key="7">
    <source>
        <dbReference type="Proteomes" id="UP000321405"/>
    </source>
</evidence>
<dbReference type="CDD" id="cd06339">
    <property type="entry name" value="PBP1_YraM_LppC_lipoprotein-like"/>
    <property type="match status" value="1"/>
</dbReference>
<evidence type="ECO:0000313" key="6">
    <source>
        <dbReference type="EMBL" id="GEL01622.1"/>
    </source>
</evidence>
<dbReference type="AlphaFoldDB" id="A0A511BNI3"/>
<dbReference type="InterPro" id="IPR028082">
    <property type="entry name" value="Peripla_BP_I"/>
</dbReference>
<evidence type="ECO:0000259" key="5">
    <source>
        <dbReference type="Pfam" id="PF13458"/>
    </source>
</evidence>